<feature type="transmembrane region" description="Helical" evidence="1">
    <location>
        <begin position="328"/>
        <end position="347"/>
    </location>
</feature>
<feature type="transmembrane region" description="Helical" evidence="1">
    <location>
        <begin position="188"/>
        <end position="212"/>
    </location>
</feature>
<feature type="transmembrane region" description="Helical" evidence="1">
    <location>
        <begin position="46"/>
        <end position="67"/>
    </location>
</feature>
<proteinExistence type="predicted"/>
<feature type="transmembrane region" description="Helical" evidence="1">
    <location>
        <begin position="122"/>
        <end position="142"/>
    </location>
</feature>
<keyword evidence="3" id="KW-1185">Reference proteome</keyword>
<feature type="transmembrane region" description="Helical" evidence="1">
    <location>
        <begin position="88"/>
        <end position="110"/>
    </location>
</feature>
<accession>A0A430FSQ7</accession>
<keyword evidence="1" id="KW-0472">Membrane</keyword>
<protein>
    <submittedName>
        <fullName evidence="2">ABC transporter permease</fullName>
    </submittedName>
</protein>
<evidence type="ECO:0000313" key="2">
    <source>
        <dbReference type="EMBL" id="RSX55903.1"/>
    </source>
</evidence>
<feature type="transmembrane region" description="Helical" evidence="1">
    <location>
        <begin position="245"/>
        <end position="265"/>
    </location>
</feature>
<name>A0A430FSQ7_9BIFI</name>
<evidence type="ECO:0000313" key="3">
    <source>
        <dbReference type="Proteomes" id="UP000287609"/>
    </source>
</evidence>
<keyword evidence="1" id="KW-0812">Transmembrane</keyword>
<feature type="transmembrane region" description="Helical" evidence="1">
    <location>
        <begin position="277"/>
        <end position="295"/>
    </location>
</feature>
<organism evidence="2 3">
    <name type="scientific">Bifidobacterium dolichotidis</name>
    <dbReference type="NCBI Taxonomy" id="2306976"/>
    <lineage>
        <taxon>Bacteria</taxon>
        <taxon>Bacillati</taxon>
        <taxon>Actinomycetota</taxon>
        <taxon>Actinomycetes</taxon>
        <taxon>Bifidobacteriales</taxon>
        <taxon>Bifidobacteriaceae</taxon>
        <taxon>Bifidobacterium</taxon>
    </lineage>
</organism>
<feature type="transmembrane region" description="Helical" evidence="1">
    <location>
        <begin position="302"/>
        <end position="322"/>
    </location>
</feature>
<feature type="transmembrane region" description="Helical" evidence="1">
    <location>
        <begin position="149"/>
        <end position="168"/>
    </location>
</feature>
<reference evidence="2 3" key="1">
    <citation type="submission" date="2018-09" db="EMBL/GenBank/DDBJ databases">
        <title>Characterization of the phylogenetic diversity of five novel species belonging to the genus Bifidobacterium.</title>
        <authorList>
            <person name="Lugli G.A."/>
            <person name="Duranti S."/>
            <person name="Milani C."/>
        </authorList>
    </citation>
    <scope>NUCLEOTIDE SEQUENCE [LARGE SCALE GENOMIC DNA]</scope>
    <source>
        <strain evidence="2 3">2036B</strain>
    </source>
</reference>
<sequence>MHMGRHQKAESVGLLSFLVCALVGGLGMYSYLQFASPFWLLSLRQFMISAAFVAACGVISFIVGYLHRMRTFATKRSWIGSIRRFIEILALSIVYAATLFLVSFMLFGLVHRAIGASLFDEYVSSLVAMFCGVAGYVTFVQAELMDAKTLASLLPFFIVSGVVTASSTTTDPYWFNNNFSQLGDRTTFAASMFNFTLITGGVCIIIISYFALSELIATYRVSTNGKTKLRKIKVGYRIPAFRTRIAILAVLLFLAGIAFIGIGTFRYTPHPILHNVFARGLPCLMAVLLVGLPWFAPQLSKITYVMSDVALLVTAIAGVSWITGHNTLTNVEALACMLFLGWFIVFSRQIAAIEEDRIQRELLKSQTGITNDFELEEAVRSGEQLVFETSLQGPVLNGSKLMDPVLDATEQLLKNPARS</sequence>
<dbReference type="EMBL" id="QXGM01000001">
    <property type="protein sequence ID" value="RSX55903.1"/>
    <property type="molecule type" value="Genomic_DNA"/>
</dbReference>
<evidence type="ECO:0000256" key="1">
    <source>
        <dbReference type="SAM" id="Phobius"/>
    </source>
</evidence>
<keyword evidence="1" id="KW-1133">Transmembrane helix</keyword>
<gene>
    <name evidence="2" type="ORF">D2E26_0466</name>
</gene>
<dbReference type="AlphaFoldDB" id="A0A430FSQ7"/>
<dbReference type="Proteomes" id="UP000287609">
    <property type="component" value="Unassembled WGS sequence"/>
</dbReference>
<comment type="caution">
    <text evidence="2">The sequence shown here is derived from an EMBL/GenBank/DDBJ whole genome shotgun (WGS) entry which is preliminary data.</text>
</comment>
<feature type="transmembrane region" description="Helical" evidence="1">
    <location>
        <begin position="12"/>
        <end position="34"/>
    </location>
</feature>